<dbReference type="AlphaFoldDB" id="A0AAE1JDK3"/>
<dbReference type="FunFam" id="3.80.10.10:FF:000276">
    <property type="entry name" value="F-box/LRR-repeat protein 3"/>
    <property type="match status" value="1"/>
</dbReference>
<evidence type="ECO:0000313" key="3">
    <source>
        <dbReference type="Proteomes" id="UP001293593"/>
    </source>
</evidence>
<dbReference type="InterPro" id="IPR006553">
    <property type="entry name" value="Leu-rich_rpt_Cys-con_subtyp"/>
</dbReference>
<feature type="domain" description="F-box/LRR-repeat protein 15-like leucin rich repeat" evidence="1">
    <location>
        <begin position="315"/>
        <end position="480"/>
    </location>
</feature>
<dbReference type="Proteomes" id="UP001293593">
    <property type="component" value="Unassembled WGS sequence"/>
</dbReference>
<evidence type="ECO:0000313" key="2">
    <source>
        <dbReference type="EMBL" id="KAK4268497.1"/>
    </source>
</evidence>
<keyword evidence="3" id="KW-1185">Reference proteome</keyword>
<sequence>MKKQRSPATLNPFDVLSEELIFTILDLLDSNSLDKKSFALVCKYFYSVEAKHRRSLKPLRSEHLPSVLKRYRFVTHLNLSLCRRVTDSSLSFVADAYKATLQRIDLSQSKFFSGNGLLNLSVNCKNLVELDLSNATELRDAAASAVAQFSNLEKLWLGRCKLITDMGIGCIAVGCRKLRLICLKWCVGVGDLGVELIAIKCEELRCLDLSYLPITDKCLPSIFKLQHLEDLVLEGCFGIDDDNLDVYKQGCRTLKKLDISGCQNITHVGLSALISSSGCLEQLNLADGSPVTLALADGLSKLPKLQSIILDGCLVTTFGLKAIGSSCMSLKELSLSKCLGVTDEALSFVVSKQRDLRKLNITCCRMITDISIASIASSCTSLTSLKMESCSQVSREAFILIGQQCHSLEDLDLTDNEIDDEGLKSISSCAGLSCLKLGICLNITDRGLSYVGKCCLKLKELDVYRSTGITDAGITAIACGCPELEMINSAYCIAITDNSLISLSQCHKLKTLEIRGCTLVTSVGLAAIANKCKQLTRLDIKKCYNIGDRGMLSIACCSQNLRQINFSYTSITDLGLLSLASLSSLQTFTVIHVEGLTPRGLAAALWACGGLRKVKLHLSLRSSLPDPFIKHMEARGCVFEWRNKVFQAEVDPKCWKLQLEDPTH</sequence>
<dbReference type="SUPFAM" id="SSF52047">
    <property type="entry name" value="RNI-like"/>
    <property type="match status" value="3"/>
</dbReference>
<dbReference type="GO" id="GO:0031146">
    <property type="term" value="P:SCF-dependent proteasomal ubiquitin-dependent protein catabolic process"/>
    <property type="evidence" value="ECO:0007669"/>
    <property type="project" value="TreeGrafter"/>
</dbReference>
<accession>A0AAE1JDK3</accession>
<dbReference type="InterPro" id="IPR001611">
    <property type="entry name" value="Leu-rich_rpt"/>
</dbReference>
<dbReference type="Pfam" id="PF13516">
    <property type="entry name" value="LRR_6"/>
    <property type="match status" value="3"/>
</dbReference>
<dbReference type="PANTHER" id="PTHR13318">
    <property type="entry name" value="PARTNER OF PAIRED, ISOFORM B-RELATED"/>
    <property type="match status" value="1"/>
</dbReference>
<protein>
    <recommendedName>
        <fullName evidence="1">F-box/LRR-repeat protein 15-like leucin rich repeat domain-containing protein</fullName>
    </recommendedName>
</protein>
<dbReference type="GO" id="GO:0019005">
    <property type="term" value="C:SCF ubiquitin ligase complex"/>
    <property type="evidence" value="ECO:0007669"/>
    <property type="project" value="TreeGrafter"/>
</dbReference>
<organism evidence="2 3">
    <name type="scientific">Acacia crassicarpa</name>
    <name type="common">northern wattle</name>
    <dbReference type="NCBI Taxonomy" id="499986"/>
    <lineage>
        <taxon>Eukaryota</taxon>
        <taxon>Viridiplantae</taxon>
        <taxon>Streptophyta</taxon>
        <taxon>Embryophyta</taxon>
        <taxon>Tracheophyta</taxon>
        <taxon>Spermatophyta</taxon>
        <taxon>Magnoliopsida</taxon>
        <taxon>eudicotyledons</taxon>
        <taxon>Gunneridae</taxon>
        <taxon>Pentapetalae</taxon>
        <taxon>rosids</taxon>
        <taxon>fabids</taxon>
        <taxon>Fabales</taxon>
        <taxon>Fabaceae</taxon>
        <taxon>Caesalpinioideae</taxon>
        <taxon>mimosoid clade</taxon>
        <taxon>Acacieae</taxon>
        <taxon>Acacia</taxon>
    </lineage>
</organism>
<dbReference type="Pfam" id="PF25372">
    <property type="entry name" value="DUF7885"/>
    <property type="match status" value="2"/>
</dbReference>
<dbReference type="Gene3D" id="3.80.10.10">
    <property type="entry name" value="Ribonuclease Inhibitor"/>
    <property type="match status" value="4"/>
</dbReference>
<reference evidence="2" key="1">
    <citation type="submission" date="2023-10" db="EMBL/GenBank/DDBJ databases">
        <title>Chromosome-level genome of the transformable northern wattle, Acacia crassicarpa.</title>
        <authorList>
            <person name="Massaro I."/>
            <person name="Sinha N.R."/>
            <person name="Poethig S."/>
            <person name="Leichty A.R."/>
        </authorList>
    </citation>
    <scope>NUCLEOTIDE SEQUENCE</scope>
    <source>
        <strain evidence="2">Acra3RX</strain>
        <tissue evidence="2">Leaf</tissue>
    </source>
</reference>
<gene>
    <name evidence="2" type="ORF">QN277_025148</name>
</gene>
<dbReference type="InterPro" id="IPR057207">
    <property type="entry name" value="FBXL15_LRR"/>
</dbReference>
<dbReference type="EMBL" id="JAWXYG010000007">
    <property type="protein sequence ID" value="KAK4268497.1"/>
    <property type="molecule type" value="Genomic_DNA"/>
</dbReference>
<dbReference type="InterPro" id="IPR032675">
    <property type="entry name" value="LRR_dom_sf"/>
</dbReference>
<dbReference type="SMART" id="SM00367">
    <property type="entry name" value="LRR_CC"/>
    <property type="match status" value="18"/>
</dbReference>
<dbReference type="PANTHER" id="PTHR13318:SF105">
    <property type="entry name" value="F-BOX_LRR-REPEAT PROTEIN 3"/>
    <property type="match status" value="1"/>
</dbReference>
<evidence type="ECO:0000259" key="1">
    <source>
        <dbReference type="Pfam" id="PF25372"/>
    </source>
</evidence>
<feature type="domain" description="F-box/LRR-repeat protein 15-like leucin rich repeat" evidence="1">
    <location>
        <begin position="98"/>
        <end position="264"/>
    </location>
</feature>
<comment type="caution">
    <text evidence="2">The sequence shown here is derived from an EMBL/GenBank/DDBJ whole genome shotgun (WGS) entry which is preliminary data.</text>
</comment>
<name>A0AAE1JDK3_9FABA</name>
<proteinExistence type="predicted"/>